<dbReference type="PANTHER" id="PTHR28055:SF1">
    <property type="entry name" value="ALTERED INHERITANCE OF MITOCHONDRIA PROTEIN 41, MITOCHONDRIAL"/>
    <property type="match status" value="1"/>
</dbReference>
<dbReference type="Proteomes" id="UP000177506">
    <property type="component" value="Unassembled WGS sequence"/>
</dbReference>
<evidence type="ECO:0000313" key="1">
    <source>
        <dbReference type="EMBL" id="OGX90766.1"/>
    </source>
</evidence>
<dbReference type="RefSeq" id="WP_070742571.1">
    <property type="nucleotide sequence ID" value="NZ_MDZA01000111.1"/>
</dbReference>
<dbReference type="Gene3D" id="1.10.1510.10">
    <property type="entry name" value="Uncharacterised protein YqeY/AIM41 PF09424, N-terminal domain"/>
    <property type="match status" value="1"/>
</dbReference>
<dbReference type="EMBL" id="MDZA01000111">
    <property type="protein sequence ID" value="OGX90766.1"/>
    <property type="molecule type" value="Genomic_DNA"/>
</dbReference>
<dbReference type="AlphaFoldDB" id="A0A1G1TIS7"/>
<dbReference type="InterPro" id="IPR019004">
    <property type="entry name" value="YqeY/Aim41"/>
</dbReference>
<dbReference type="InterPro" id="IPR023168">
    <property type="entry name" value="GatB_Yqey_C_2"/>
</dbReference>
<protein>
    <submittedName>
        <fullName evidence="1">Glutamyl-tRNA amidotransferase</fullName>
    </submittedName>
</protein>
<comment type="caution">
    <text evidence="1">The sequence shown here is derived from an EMBL/GenBank/DDBJ whole genome shotgun (WGS) entry which is preliminary data.</text>
</comment>
<sequence>MPLKETLDAAIKQAMLAKDKVRLTTLRSLKSQIMLAETAEGAQGAALTPDAELKLLNKAAKQRRDAATIYKEQFRSELESNELAELAIIEEYLPQQLTEADLVERLVHIIQRVGAQGPSDLGKVMGVAARELSGQADGKMISQVVSNLLNNTNQ</sequence>
<dbReference type="SUPFAM" id="SSF89095">
    <property type="entry name" value="GatB/YqeY motif"/>
    <property type="match status" value="1"/>
</dbReference>
<organism evidence="1 2">
    <name type="scientific">Hymenobacter coccineus</name>
    <dbReference type="NCBI Taxonomy" id="1908235"/>
    <lineage>
        <taxon>Bacteria</taxon>
        <taxon>Pseudomonadati</taxon>
        <taxon>Bacteroidota</taxon>
        <taxon>Cytophagia</taxon>
        <taxon>Cytophagales</taxon>
        <taxon>Hymenobacteraceae</taxon>
        <taxon>Hymenobacter</taxon>
    </lineage>
</organism>
<dbReference type="InterPro" id="IPR003789">
    <property type="entry name" value="Asn/Gln_tRNA_amidoTrase-B-like"/>
</dbReference>
<dbReference type="PANTHER" id="PTHR28055">
    <property type="entry name" value="ALTERED INHERITANCE OF MITOCHONDRIA PROTEIN 41, MITOCHONDRIAL"/>
    <property type="match status" value="1"/>
</dbReference>
<accession>A0A1G1TIS7</accession>
<dbReference type="OrthoDB" id="9788127at2"/>
<proteinExistence type="predicted"/>
<keyword evidence="2" id="KW-1185">Reference proteome</keyword>
<dbReference type="Pfam" id="PF09424">
    <property type="entry name" value="YqeY"/>
    <property type="match status" value="1"/>
</dbReference>
<gene>
    <name evidence="1" type="ORF">BEN49_00240</name>
</gene>
<evidence type="ECO:0000313" key="2">
    <source>
        <dbReference type="Proteomes" id="UP000177506"/>
    </source>
</evidence>
<dbReference type="InterPro" id="IPR042184">
    <property type="entry name" value="YqeY/Aim41_N"/>
</dbReference>
<dbReference type="Gene3D" id="1.10.10.410">
    <property type="match status" value="1"/>
</dbReference>
<reference evidence="1 2" key="1">
    <citation type="submission" date="2016-08" db="EMBL/GenBank/DDBJ databases">
        <title>Hymenobacter coccineus sp. nov., Hymenobacter lapidarius sp. nov. and Hymenobacter glacialis sp. nov., isolated from Antarctic soil.</title>
        <authorList>
            <person name="Sedlacek I."/>
            <person name="Kralova S."/>
            <person name="Kyrova K."/>
            <person name="Maslanova I."/>
            <person name="Stankova E."/>
            <person name="Vrbovska V."/>
            <person name="Nemec M."/>
            <person name="Bartak M."/>
            <person name="Svec P."/>
            <person name="Busse H.-J."/>
            <person name="Pantucek R."/>
        </authorList>
    </citation>
    <scope>NUCLEOTIDE SEQUENCE [LARGE SCALE GENOMIC DNA]</scope>
    <source>
        <strain evidence="1 2">CCM 8649</strain>
    </source>
</reference>
<name>A0A1G1TIS7_9BACT</name>
<dbReference type="GO" id="GO:0016884">
    <property type="term" value="F:carbon-nitrogen ligase activity, with glutamine as amido-N-donor"/>
    <property type="evidence" value="ECO:0007669"/>
    <property type="project" value="InterPro"/>
</dbReference>